<gene>
    <name evidence="1" type="ORF">RRG08_066488</name>
</gene>
<dbReference type="AlphaFoldDB" id="A0AAE1DR42"/>
<protein>
    <submittedName>
        <fullName evidence="1">Uncharacterized protein</fullName>
    </submittedName>
</protein>
<dbReference type="EMBL" id="JAWDGP010002860">
    <property type="protein sequence ID" value="KAK3779220.1"/>
    <property type="molecule type" value="Genomic_DNA"/>
</dbReference>
<accession>A0AAE1DR42</accession>
<evidence type="ECO:0000313" key="1">
    <source>
        <dbReference type="EMBL" id="KAK3779220.1"/>
    </source>
</evidence>
<name>A0AAE1DR42_9GAST</name>
<organism evidence="1 2">
    <name type="scientific">Elysia crispata</name>
    <name type="common">lettuce slug</name>
    <dbReference type="NCBI Taxonomy" id="231223"/>
    <lineage>
        <taxon>Eukaryota</taxon>
        <taxon>Metazoa</taxon>
        <taxon>Spiralia</taxon>
        <taxon>Lophotrochozoa</taxon>
        <taxon>Mollusca</taxon>
        <taxon>Gastropoda</taxon>
        <taxon>Heterobranchia</taxon>
        <taxon>Euthyneura</taxon>
        <taxon>Panpulmonata</taxon>
        <taxon>Sacoglossa</taxon>
        <taxon>Placobranchoidea</taxon>
        <taxon>Plakobranchidae</taxon>
        <taxon>Elysia</taxon>
    </lineage>
</organism>
<dbReference type="Proteomes" id="UP001283361">
    <property type="component" value="Unassembled WGS sequence"/>
</dbReference>
<proteinExistence type="predicted"/>
<reference evidence="1" key="1">
    <citation type="journal article" date="2023" name="G3 (Bethesda)">
        <title>A reference genome for the long-term kleptoplast-retaining sea slug Elysia crispata morphotype clarki.</title>
        <authorList>
            <person name="Eastman K.E."/>
            <person name="Pendleton A.L."/>
            <person name="Shaikh M.A."/>
            <person name="Suttiyut T."/>
            <person name="Ogas R."/>
            <person name="Tomko P."/>
            <person name="Gavelis G."/>
            <person name="Widhalm J.R."/>
            <person name="Wisecaver J.H."/>
        </authorList>
    </citation>
    <scope>NUCLEOTIDE SEQUENCE</scope>
    <source>
        <strain evidence="1">ECLA1</strain>
    </source>
</reference>
<sequence length="84" mass="9239">MVGRHFNSFSHALRHLGSKTKSHLGLEAAESPTVYVTKLQPPPGIMARCPKFGLMGQPLQPPLMDIVQLSSKRLSKLPNTILVH</sequence>
<comment type="caution">
    <text evidence="1">The sequence shown here is derived from an EMBL/GenBank/DDBJ whole genome shotgun (WGS) entry which is preliminary data.</text>
</comment>
<keyword evidence="2" id="KW-1185">Reference proteome</keyword>
<evidence type="ECO:0000313" key="2">
    <source>
        <dbReference type="Proteomes" id="UP001283361"/>
    </source>
</evidence>